<name>A0A9X4KYT8_9BACL</name>
<comment type="caution">
    <text evidence="1">The sequence shown here is derived from an EMBL/GenBank/DDBJ whole genome shotgun (WGS) entry which is preliminary data.</text>
</comment>
<reference evidence="1" key="1">
    <citation type="submission" date="2022-10" db="EMBL/GenBank/DDBJ databases">
        <title>Comparative genomic analysis of Cohnella hashimotonis sp. nov., isolated from the International Space Station.</title>
        <authorList>
            <person name="Simpson A."/>
            <person name="Venkateswaran K."/>
        </authorList>
    </citation>
    <scope>NUCLEOTIDE SEQUENCE</scope>
    <source>
        <strain evidence="1">DSM 28161</strain>
    </source>
</reference>
<keyword evidence="2" id="KW-1185">Reference proteome</keyword>
<accession>A0A9X4KYT8</accession>
<dbReference type="AlphaFoldDB" id="A0A9X4KYT8"/>
<sequence length="93" mass="9393">MSRALPAIGLSIRIALPASAKGRARSTCRSQFTLWTMAASTSAGMAVSLSQTTAMPCFAANASAAPASCTVPPSNTATTSCPSCRRIGTHAFG</sequence>
<evidence type="ECO:0000313" key="1">
    <source>
        <dbReference type="EMBL" id="MDG0810744.1"/>
    </source>
</evidence>
<organism evidence="1 2">
    <name type="scientific">Cohnella rhizosphaerae</name>
    <dbReference type="NCBI Taxonomy" id="1457232"/>
    <lineage>
        <taxon>Bacteria</taxon>
        <taxon>Bacillati</taxon>
        <taxon>Bacillota</taxon>
        <taxon>Bacilli</taxon>
        <taxon>Bacillales</taxon>
        <taxon>Paenibacillaceae</taxon>
        <taxon>Cohnella</taxon>
    </lineage>
</organism>
<proteinExistence type="predicted"/>
<protein>
    <submittedName>
        <fullName evidence="1">Uncharacterized protein</fullName>
    </submittedName>
</protein>
<gene>
    <name evidence="1" type="ORF">OMP40_16220</name>
</gene>
<dbReference type="EMBL" id="JAPDIA010000003">
    <property type="protein sequence ID" value="MDG0810744.1"/>
    <property type="molecule type" value="Genomic_DNA"/>
</dbReference>
<evidence type="ECO:0000313" key="2">
    <source>
        <dbReference type="Proteomes" id="UP001153404"/>
    </source>
</evidence>
<dbReference type="Proteomes" id="UP001153404">
    <property type="component" value="Unassembled WGS sequence"/>
</dbReference>